<feature type="active site" description="Charge relay system" evidence="7">
    <location>
        <position position="161"/>
    </location>
</feature>
<dbReference type="InterPro" id="IPR001478">
    <property type="entry name" value="PDZ"/>
</dbReference>
<feature type="region of interest" description="Disordered" evidence="9">
    <location>
        <begin position="403"/>
        <end position="423"/>
    </location>
</feature>
<dbReference type="OrthoDB" id="9758917at2"/>
<evidence type="ECO:0000256" key="9">
    <source>
        <dbReference type="SAM" id="MobiDB-lite"/>
    </source>
</evidence>
<keyword evidence="2 11" id="KW-0645">Protease</keyword>
<keyword evidence="12" id="KW-1185">Reference proteome</keyword>
<dbReference type="RefSeq" id="WP_093326001.1">
    <property type="nucleotide sequence ID" value="NZ_FOAF01000003.1"/>
</dbReference>
<dbReference type="NCBIfam" id="TIGR02037">
    <property type="entry name" value="degP_htrA_DO"/>
    <property type="match status" value="1"/>
</dbReference>
<dbReference type="AlphaFoldDB" id="A0A1H7RZL8"/>
<dbReference type="InterPro" id="IPR011782">
    <property type="entry name" value="Pept_S1C_Do"/>
</dbReference>
<evidence type="ECO:0000256" key="4">
    <source>
        <dbReference type="ARBA" id="ARBA00022737"/>
    </source>
</evidence>
<evidence type="ECO:0000256" key="5">
    <source>
        <dbReference type="ARBA" id="ARBA00022801"/>
    </source>
</evidence>
<dbReference type="Pfam" id="PF13180">
    <property type="entry name" value="PDZ_2"/>
    <property type="match status" value="1"/>
</dbReference>
<evidence type="ECO:0000256" key="1">
    <source>
        <dbReference type="ARBA" id="ARBA00010541"/>
    </source>
</evidence>
<organism evidence="11 12">
    <name type="scientific">Olivibacter domesticus</name>
    <name type="common">Pseudosphingobacterium domesticum</name>
    <dbReference type="NCBI Taxonomy" id="407022"/>
    <lineage>
        <taxon>Bacteria</taxon>
        <taxon>Pseudomonadati</taxon>
        <taxon>Bacteroidota</taxon>
        <taxon>Sphingobacteriia</taxon>
        <taxon>Sphingobacteriales</taxon>
        <taxon>Sphingobacteriaceae</taxon>
        <taxon>Olivibacter</taxon>
    </lineage>
</organism>
<dbReference type="GO" id="GO:0004252">
    <property type="term" value="F:serine-type endopeptidase activity"/>
    <property type="evidence" value="ECO:0007669"/>
    <property type="project" value="InterPro"/>
</dbReference>
<dbReference type="PROSITE" id="PS50106">
    <property type="entry name" value="PDZ"/>
    <property type="match status" value="1"/>
</dbReference>
<dbReference type="PANTHER" id="PTHR22939">
    <property type="entry name" value="SERINE PROTEASE FAMILY S1C HTRA-RELATED"/>
    <property type="match status" value="1"/>
</dbReference>
<evidence type="ECO:0000313" key="11">
    <source>
        <dbReference type="EMBL" id="SEL64807.1"/>
    </source>
</evidence>
<comment type="similarity">
    <text evidence="1">Belongs to the peptidase S1C family.</text>
</comment>
<evidence type="ECO:0000256" key="2">
    <source>
        <dbReference type="ARBA" id="ARBA00022670"/>
    </source>
</evidence>
<dbReference type="PRINTS" id="PR00834">
    <property type="entry name" value="PROTEASES2C"/>
</dbReference>
<feature type="domain" description="PDZ" evidence="10">
    <location>
        <begin position="304"/>
        <end position="382"/>
    </location>
</feature>
<reference evidence="12" key="1">
    <citation type="submission" date="2016-10" db="EMBL/GenBank/DDBJ databases">
        <authorList>
            <person name="Varghese N."/>
            <person name="Submissions S."/>
        </authorList>
    </citation>
    <scope>NUCLEOTIDE SEQUENCE [LARGE SCALE GENOMIC DNA]</scope>
    <source>
        <strain evidence="12">DSM 18733</strain>
    </source>
</reference>
<feature type="compositionally biased region" description="Basic and acidic residues" evidence="9">
    <location>
        <begin position="403"/>
        <end position="414"/>
    </location>
</feature>
<dbReference type="Gene3D" id="2.40.10.120">
    <property type="match status" value="1"/>
</dbReference>
<name>A0A1H7RZL8_OLID1</name>
<protein>
    <submittedName>
        <fullName evidence="11">Do/DeqQ family serine protease</fullName>
    </submittedName>
</protein>
<dbReference type="SUPFAM" id="SSF50156">
    <property type="entry name" value="PDZ domain-like"/>
    <property type="match status" value="2"/>
</dbReference>
<accession>A0A1H7RZL8</accession>
<keyword evidence="3" id="KW-0732">Signal</keyword>
<dbReference type="Gene3D" id="2.30.42.10">
    <property type="match status" value="2"/>
</dbReference>
<sequence>MKKIGLTLLTALIGGAVAVGGYKLLEKKQSAQLSFEERQQLHYASNPSSISASTGNLDFTQAAAAVAPAVVHIKTTYERSSNSRGEDPFQDMFEEFFGAPRGRQRQQSQPAQASGSGVIISNDGYIVTNNHVVEGADKISVELTNKKVYDAKIIGRDPNTDLALIKVNATSLPIVKLGNSDNVNIGEWVLAVGYPLGLQSTVTAGIVSAKGRAIGILADQQRQELYQQWRQDGGDPNNVPASSAVESFIQTDAVINKGNSGGALVNANGELVGINAAIMSQSGYYAGYGFAIPVNLVKKIADDFVKFGSVKRGYVGVTFQELNAEVAKGLNVTDINGLYVNSVLPNGGGAAAGLKKGDIITKIDGNVIYSSPDLQERVARLRPGDKVKLTYKREGKEKEVTVTLKGDDANKSEKPNGGSDRSTAELYNKLGAGFIPANAQIKKKFNISSGVVVSDVRKDGLFAAYDVPKGSIITSINGRPVNNVDDVESALGSSKNEMVQISGITQDGVRYKSAFPLK</sequence>
<feature type="active site" description="Charge relay system" evidence="7">
    <location>
        <position position="131"/>
    </location>
</feature>
<keyword evidence="5" id="KW-0378">Hydrolase</keyword>
<proteinExistence type="inferred from homology"/>
<dbReference type="InterPro" id="IPR001940">
    <property type="entry name" value="Peptidase_S1C"/>
</dbReference>
<gene>
    <name evidence="11" type="ORF">SAMN05661044_02980</name>
</gene>
<dbReference type="Proteomes" id="UP000199421">
    <property type="component" value="Unassembled WGS sequence"/>
</dbReference>
<evidence type="ECO:0000256" key="7">
    <source>
        <dbReference type="PIRSR" id="PIRSR611782-1"/>
    </source>
</evidence>
<keyword evidence="6" id="KW-0720">Serine protease</keyword>
<dbReference type="InterPro" id="IPR036034">
    <property type="entry name" value="PDZ_sf"/>
</dbReference>
<dbReference type="Pfam" id="PF13365">
    <property type="entry name" value="Trypsin_2"/>
    <property type="match status" value="1"/>
</dbReference>
<dbReference type="EMBL" id="FOAF01000003">
    <property type="protein sequence ID" value="SEL64807.1"/>
    <property type="molecule type" value="Genomic_DNA"/>
</dbReference>
<evidence type="ECO:0000256" key="8">
    <source>
        <dbReference type="PIRSR" id="PIRSR611782-2"/>
    </source>
</evidence>
<dbReference type="SMART" id="SM00228">
    <property type="entry name" value="PDZ"/>
    <property type="match status" value="2"/>
</dbReference>
<dbReference type="STRING" id="407022.SAMN05661044_02980"/>
<evidence type="ECO:0000256" key="6">
    <source>
        <dbReference type="ARBA" id="ARBA00022825"/>
    </source>
</evidence>
<keyword evidence="4" id="KW-0677">Repeat</keyword>
<evidence type="ECO:0000259" key="10">
    <source>
        <dbReference type="PROSITE" id="PS50106"/>
    </source>
</evidence>
<dbReference type="InterPro" id="IPR009003">
    <property type="entry name" value="Peptidase_S1_PA"/>
</dbReference>
<feature type="binding site" evidence="8">
    <location>
        <position position="131"/>
    </location>
    <ligand>
        <name>substrate</name>
    </ligand>
</feature>
<evidence type="ECO:0000256" key="3">
    <source>
        <dbReference type="ARBA" id="ARBA00022729"/>
    </source>
</evidence>
<feature type="active site" description="Charge relay system" evidence="7">
    <location>
        <position position="260"/>
    </location>
</feature>
<dbReference type="SUPFAM" id="SSF50494">
    <property type="entry name" value="Trypsin-like serine proteases"/>
    <property type="match status" value="1"/>
</dbReference>
<evidence type="ECO:0000313" key="12">
    <source>
        <dbReference type="Proteomes" id="UP000199421"/>
    </source>
</evidence>
<dbReference type="PANTHER" id="PTHR22939:SF129">
    <property type="entry name" value="SERINE PROTEASE HTRA2, MITOCHONDRIAL"/>
    <property type="match status" value="1"/>
</dbReference>
<feature type="binding site" evidence="8">
    <location>
        <begin position="258"/>
        <end position="260"/>
    </location>
    <ligand>
        <name>substrate</name>
    </ligand>
</feature>
<feature type="binding site" evidence="8">
    <location>
        <position position="161"/>
    </location>
    <ligand>
        <name>substrate</name>
    </ligand>
</feature>
<dbReference type="GO" id="GO:0006508">
    <property type="term" value="P:proteolysis"/>
    <property type="evidence" value="ECO:0007669"/>
    <property type="project" value="UniProtKB-KW"/>
</dbReference>